<keyword evidence="5 9" id="KW-0812">Transmembrane</keyword>
<feature type="transmembrane region" description="Helical" evidence="9">
    <location>
        <begin position="202"/>
        <end position="223"/>
    </location>
</feature>
<keyword evidence="3" id="KW-0050">Antiport</keyword>
<comment type="similarity">
    <text evidence="8">Belongs to the NhaC Na(+)/H(+) (TC 2.A.35) antiporter family.</text>
</comment>
<dbReference type="GO" id="GO:0015297">
    <property type="term" value="F:antiporter activity"/>
    <property type="evidence" value="ECO:0007669"/>
    <property type="project" value="UniProtKB-KW"/>
</dbReference>
<evidence type="ECO:0000256" key="1">
    <source>
        <dbReference type="ARBA" id="ARBA00004651"/>
    </source>
</evidence>
<dbReference type="Pfam" id="PF03553">
    <property type="entry name" value="Na_H_antiporter"/>
    <property type="match status" value="1"/>
</dbReference>
<evidence type="ECO:0000256" key="6">
    <source>
        <dbReference type="ARBA" id="ARBA00022989"/>
    </source>
</evidence>
<dbReference type="EMBL" id="PUBV01000003">
    <property type="protein sequence ID" value="PWB09080.1"/>
    <property type="molecule type" value="Genomic_DNA"/>
</dbReference>
<evidence type="ECO:0000256" key="2">
    <source>
        <dbReference type="ARBA" id="ARBA00022448"/>
    </source>
</evidence>
<evidence type="ECO:0000313" key="11">
    <source>
        <dbReference type="EMBL" id="PWB09080.1"/>
    </source>
</evidence>
<dbReference type="InterPro" id="IPR018461">
    <property type="entry name" value="Na/H_Antiport_NhaC-like_C"/>
</dbReference>
<dbReference type="GO" id="GO:0005886">
    <property type="term" value="C:plasma membrane"/>
    <property type="evidence" value="ECO:0007669"/>
    <property type="project" value="UniProtKB-SubCell"/>
</dbReference>
<accession>A0A2V1J0U3</accession>
<organism evidence="11 12">
    <name type="scientific">Paramuribaculum intestinale</name>
    <dbReference type="NCBI Taxonomy" id="2094151"/>
    <lineage>
        <taxon>Bacteria</taxon>
        <taxon>Pseudomonadati</taxon>
        <taxon>Bacteroidota</taxon>
        <taxon>Bacteroidia</taxon>
        <taxon>Bacteroidales</taxon>
        <taxon>Muribaculaceae</taxon>
        <taxon>Paramuribaculum</taxon>
    </lineage>
</organism>
<evidence type="ECO:0000256" key="9">
    <source>
        <dbReference type="SAM" id="Phobius"/>
    </source>
</evidence>
<comment type="caution">
    <text evidence="11">The sequence shown here is derived from an EMBL/GenBank/DDBJ whole genome shotgun (WGS) entry which is preliminary data.</text>
</comment>
<keyword evidence="6 9" id="KW-1133">Transmembrane helix</keyword>
<dbReference type="PANTHER" id="PTHR33451">
    <property type="entry name" value="MALATE-2H(+)/NA(+)-LACTATE ANTIPORTER"/>
    <property type="match status" value="1"/>
</dbReference>
<feature type="transmembrane region" description="Helical" evidence="9">
    <location>
        <begin position="120"/>
        <end position="149"/>
    </location>
</feature>
<evidence type="ECO:0000256" key="3">
    <source>
        <dbReference type="ARBA" id="ARBA00022449"/>
    </source>
</evidence>
<dbReference type="RefSeq" id="WP_107035101.1">
    <property type="nucleotide sequence ID" value="NZ_CAONGC010000013.1"/>
</dbReference>
<keyword evidence="2" id="KW-0813">Transport</keyword>
<name>A0A2V1J0U3_9BACT</name>
<feature type="transmembrane region" description="Helical" evidence="9">
    <location>
        <begin position="453"/>
        <end position="474"/>
    </location>
</feature>
<feature type="domain" description="Na+/H+ antiporter NhaC-like C-terminal" evidence="10">
    <location>
        <begin position="170"/>
        <end position="470"/>
    </location>
</feature>
<protein>
    <submittedName>
        <fullName evidence="11">Sodium:proton antiporter</fullName>
    </submittedName>
</protein>
<reference evidence="12" key="1">
    <citation type="submission" date="2018-02" db="EMBL/GenBank/DDBJ databases">
        <authorList>
            <person name="Clavel T."/>
            <person name="Strowig T."/>
        </authorList>
    </citation>
    <scope>NUCLEOTIDE SEQUENCE [LARGE SCALE GENOMIC DNA]</scope>
    <source>
        <strain evidence="12">DSM 100764</strain>
    </source>
</reference>
<dbReference type="AlphaFoldDB" id="A0A2V1J0U3"/>
<comment type="subcellular location">
    <subcellularLocation>
        <location evidence="1">Cell membrane</location>
        <topology evidence="1">Multi-pass membrane protein</topology>
    </subcellularLocation>
</comment>
<feature type="transmembrane region" description="Helical" evidence="9">
    <location>
        <begin position="268"/>
        <end position="288"/>
    </location>
</feature>
<dbReference type="InterPro" id="IPR052180">
    <property type="entry name" value="NhaC_Na-H+_Antiporter"/>
</dbReference>
<evidence type="ECO:0000259" key="10">
    <source>
        <dbReference type="Pfam" id="PF03553"/>
    </source>
</evidence>
<gene>
    <name evidence="11" type="ORF">C5O25_02210</name>
</gene>
<feature type="transmembrane region" description="Helical" evidence="9">
    <location>
        <begin position="81"/>
        <end position="100"/>
    </location>
</feature>
<evidence type="ECO:0000256" key="4">
    <source>
        <dbReference type="ARBA" id="ARBA00022475"/>
    </source>
</evidence>
<sequence length="494" mass="51465">MKFTHSQTTHNPTLAVSLIPILVLLISLAVVILTRGASDVLSMGYKLLLGASAVCVALTMITTTRRFRVLMLGVRKSVRQIFPAVPVLLFIGTVGATWMLSGVVPGMIYYGVNMLNPVMFLFLACSISAVVSVMSGTSWTTIATIGVAFMGIGTVMGYDEAWIAGAVISGAYFGDKVSPLSDTTVLAASSTGVKLFSHIRSLMVTTVPAMAIALAVFACVGLMSGVSGSFDQTDICDAITSTFNISPWLALVPLLTIALLAMRAGTTLTLAVSSGVALAVMYICQPQIVGMLAGDDGGVMAMACVGARVLFSSTEVSTGSAMLDPLVATGGVAGMLPTVYLVGSAMIFGGVMLGSGMLGAITKSFARRLKSTGHLVGATVGSGLFLNSATGDQYLSIIIGSNLYRNIYRRLGERPQLLGRALEDSISVTSVLIPWNSCGMAQSTVLGVSTLAYAPMCVFNYLSPLMSVAVAYGIQAMRRRARMSSVRSAAVRGL</sequence>
<evidence type="ECO:0000256" key="8">
    <source>
        <dbReference type="ARBA" id="ARBA00038435"/>
    </source>
</evidence>
<dbReference type="Proteomes" id="UP000244925">
    <property type="component" value="Unassembled WGS sequence"/>
</dbReference>
<feature type="transmembrane region" description="Helical" evidence="9">
    <location>
        <begin position="12"/>
        <end position="34"/>
    </location>
</feature>
<feature type="transmembrane region" description="Helical" evidence="9">
    <location>
        <begin position="243"/>
        <end position="261"/>
    </location>
</feature>
<dbReference type="GeneID" id="93423403"/>
<proteinExistence type="inferred from homology"/>
<dbReference type="PANTHER" id="PTHR33451:SF3">
    <property type="entry name" value="MALATE-2H(+)_NA(+)-LACTATE ANTIPORTER"/>
    <property type="match status" value="1"/>
</dbReference>
<evidence type="ECO:0000256" key="7">
    <source>
        <dbReference type="ARBA" id="ARBA00023136"/>
    </source>
</evidence>
<feature type="transmembrane region" description="Helical" evidence="9">
    <location>
        <begin position="339"/>
        <end position="361"/>
    </location>
</feature>
<evidence type="ECO:0000313" key="12">
    <source>
        <dbReference type="Proteomes" id="UP000244925"/>
    </source>
</evidence>
<keyword evidence="4" id="KW-1003">Cell membrane</keyword>
<feature type="transmembrane region" description="Helical" evidence="9">
    <location>
        <begin position="40"/>
        <end position="61"/>
    </location>
</feature>
<keyword evidence="7 9" id="KW-0472">Membrane</keyword>
<evidence type="ECO:0000256" key="5">
    <source>
        <dbReference type="ARBA" id="ARBA00022692"/>
    </source>
</evidence>
<keyword evidence="12" id="KW-1185">Reference proteome</keyword>